<evidence type="ECO:0000256" key="6">
    <source>
        <dbReference type="ARBA" id="ARBA00022777"/>
    </source>
</evidence>
<dbReference type="GO" id="GO:0046983">
    <property type="term" value="F:protein dimerization activity"/>
    <property type="evidence" value="ECO:0007669"/>
    <property type="project" value="InterPro"/>
</dbReference>
<evidence type="ECO:0000313" key="13">
    <source>
        <dbReference type="Proteomes" id="UP000230407"/>
    </source>
</evidence>
<dbReference type="GO" id="GO:0000155">
    <property type="term" value="F:phosphorelay sensor kinase activity"/>
    <property type="evidence" value="ECO:0007669"/>
    <property type="project" value="InterPro"/>
</dbReference>
<dbReference type="InterPro" id="IPR011712">
    <property type="entry name" value="Sig_transdc_His_kin_sub3_dim/P"/>
</dbReference>
<feature type="transmembrane region" description="Helical" evidence="9">
    <location>
        <begin position="12"/>
        <end position="32"/>
    </location>
</feature>
<dbReference type="EMBL" id="PGGW01000056">
    <property type="protein sequence ID" value="PJE96810.1"/>
    <property type="molecule type" value="Genomic_DNA"/>
</dbReference>
<dbReference type="PANTHER" id="PTHR24421:SF10">
    <property type="entry name" value="NITRATE_NITRITE SENSOR PROTEIN NARQ"/>
    <property type="match status" value="1"/>
</dbReference>
<dbReference type="Proteomes" id="UP000230407">
    <property type="component" value="Unassembled WGS sequence"/>
</dbReference>
<accession>A0A2M8LXZ0</accession>
<evidence type="ECO:0000256" key="8">
    <source>
        <dbReference type="ARBA" id="ARBA00023012"/>
    </source>
</evidence>
<dbReference type="Gene3D" id="1.20.5.1930">
    <property type="match status" value="1"/>
</dbReference>
<evidence type="ECO:0000256" key="9">
    <source>
        <dbReference type="SAM" id="Phobius"/>
    </source>
</evidence>
<dbReference type="PANTHER" id="PTHR24421">
    <property type="entry name" value="NITRATE/NITRITE SENSOR PROTEIN NARX-RELATED"/>
    <property type="match status" value="1"/>
</dbReference>
<evidence type="ECO:0000256" key="7">
    <source>
        <dbReference type="ARBA" id="ARBA00022840"/>
    </source>
</evidence>
<organism evidence="12 13">
    <name type="scientific">Streptomyces carminius</name>
    <dbReference type="NCBI Taxonomy" id="2665496"/>
    <lineage>
        <taxon>Bacteria</taxon>
        <taxon>Bacillati</taxon>
        <taxon>Actinomycetota</taxon>
        <taxon>Actinomycetes</taxon>
        <taxon>Kitasatosporales</taxon>
        <taxon>Streptomycetaceae</taxon>
        <taxon>Streptomyces</taxon>
    </lineage>
</organism>
<proteinExistence type="predicted"/>
<feature type="transmembrane region" description="Helical" evidence="9">
    <location>
        <begin position="119"/>
        <end position="138"/>
    </location>
</feature>
<evidence type="ECO:0000313" key="12">
    <source>
        <dbReference type="EMBL" id="PJE96810.1"/>
    </source>
</evidence>
<dbReference type="EC" id="2.7.13.3" evidence="2"/>
<dbReference type="RefSeq" id="WP_100202528.1">
    <property type="nucleotide sequence ID" value="NZ_PGGW01000056.1"/>
</dbReference>
<feature type="domain" description="Signal transduction histidine kinase subgroup 3 dimerisation and phosphoacceptor" evidence="11">
    <location>
        <begin position="185"/>
        <end position="249"/>
    </location>
</feature>
<comment type="caution">
    <text evidence="12">The sequence shown here is derived from an EMBL/GenBank/DDBJ whole genome shotgun (WGS) entry which is preliminary data.</text>
</comment>
<dbReference type="Pfam" id="PF02518">
    <property type="entry name" value="HATPase_c"/>
    <property type="match status" value="1"/>
</dbReference>
<dbReference type="SUPFAM" id="SSF55874">
    <property type="entry name" value="ATPase domain of HSP90 chaperone/DNA topoisomerase II/histidine kinase"/>
    <property type="match status" value="1"/>
</dbReference>
<protein>
    <recommendedName>
        <fullName evidence="2">histidine kinase</fullName>
        <ecNumber evidence="2">2.7.13.3</ecNumber>
    </recommendedName>
</protein>
<feature type="transmembrane region" description="Helical" evidence="9">
    <location>
        <begin position="65"/>
        <end position="84"/>
    </location>
</feature>
<evidence type="ECO:0000256" key="5">
    <source>
        <dbReference type="ARBA" id="ARBA00022741"/>
    </source>
</evidence>
<dbReference type="InterPro" id="IPR036890">
    <property type="entry name" value="HATPase_C_sf"/>
</dbReference>
<keyword evidence="13" id="KW-1185">Reference proteome</keyword>
<evidence type="ECO:0000259" key="10">
    <source>
        <dbReference type="Pfam" id="PF02518"/>
    </source>
</evidence>
<dbReference type="Pfam" id="PF07730">
    <property type="entry name" value="HisKA_3"/>
    <property type="match status" value="1"/>
</dbReference>
<keyword evidence="4" id="KW-0808">Transferase</keyword>
<evidence type="ECO:0000256" key="2">
    <source>
        <dbReference type="ARBA" id="ARBA00012438"/>
    </source>
</evidence>
<evidence type="ECO:0000256" key="4">
    <source>
        <dbReference type="ARBA" id="ARBA00022679"/>
    </source>
</evidence>
<dbReference type="GO" id="GO:0016020">
    <property type="term" value="C:membrane"/>
    <property type="evidence" value="ECO:0007669"/>
    <property type="project" value="InterPro"/>
</dbReference>
<evidence type="ECO:0000256" key="3">
    <source>
        <dbReference type="ARBA" id="ARBA00022553"/>
    </source>
</evidence>
<feature type="transmembrane region" description="Helical" evidence="9">
    <location>
        <begin position="38"/>
        <end position="58"/>
    </location>
</feature>
<keyword evidence="6 12" id="KW-0418">Kinase</keyword>
<evidence type="ECO:0000256" key="1">
    <source>
        <dbReference type="ARBA" id="ARBA00000085"/>
    </source>
</evidence>
<keyword evidence="9" id="KW-1133">Transmembrane helix</keyword>
<keyword evidence="7" id="KW-0067">ATP-binding</keyword>
<name>A0A2M8LXZ0_9ACTN</name>
<evidence type="ECO:0000259" key="11">
    <source>
        <dbReference type="Pfam" id="PF07730"/>
    </source>
</evidence>
<feature type="transmembrane region" description="Helical" evidence="9">
    <location>
        <begin position="96"/>
        <end position="114"/>
    </location>
</feature>
<comment type="catalytic activity">
    <reaction evidence="1">
        <text>ATP + protein L-histidine = ADP + protein N-phospho-L-histidine.</text>
        <dbReference type="EC" id="2.7.13.3"/>
    </reaction>
</comment>
<gene>
    <name evidence="12" type="ORF">CUT44_15955</name>
</gene>
<keyword evidence="9" id="KW-0472">Membrane</keyword>
<feature type="transmembrane region" description="Helical" evidence="9">
    <location>
        <begin position="144"/>
        <end position="166"/>
    </location>
</feature>
<keyword evidence="3" id="KW-0597">Phosphoprotein</keyword>
<keyword evidence="5" id="KW-0547">Nucleotide-binding</keyword>
<feature type="domain" description="Histidine kinase/HSP90-like ATPase" evidence="10">
    <location>
        <begin position="311"/>
        <end position="402"/>
    </location>
</feature>
<dbReference type="GO" id="GO:0005524">
    <property type="term" value="F:ATP binding"/>
    <property type="evidence" value="ECO:0007669"/>
    <property type="project" value="UniProtKB-KW"/>
</dbReference>
<reference evidence="12 13" key="1">
    <citation type="submission" date="2017-11" db="EMBL/GenBank/DDBJ databases">
        <title>Streptomyces carmine sp. nov., a novel actinomycete isolated from Sophora alopecuroides in Xinjiang, China.</title>
        <authorList>
            <person name="Wang Y."/>
            <person name="Luo X."/>
            <person name="Wan C."/>
            <person name="Zhang L."/>
        </authorList>
    </citation>
    <scope>NUCLEOTIDE SEQUENCE [LARGE SCALE GENOMIC DNA]</scope>
    <source>
        <strain evidence="12 13">TRM SA0054</strain>
    </source>
</reference>
<dbReference type="InterPro" id="IPR050482">
    <property type="entry name" value="Sensor_HK_TwoCompSys"/>
</dbReference>
<keyword evidence="9" id="KW-0812">Transmembrane</keyword>
<keyword evidence="8" id="KW-0902">Two-component regulatory system</keyword>
<dbReference type="CDD" id="cd16917">
    <property type="entry name" value="HATPase_UhpB-NarQ-NarX-like"/>
    <property type="match status" value="1"/>
</dbReference>
<dbReference type="Gene3D" id="3.30.565.10">
    <property type="entry name" value="Histidine kinase-like ATPase, C-terminal domain"/>
    <property type="match status" value="1"/>
</dbReference>
<dbReference type="InterPro" id="IPR003594">
    <property type="entry name" value="HATPase_dom"/>
</dbReference>
<dbReference type="AlphaFoldDB" id="A0A2M8LXZ0"/>
<sequence>MSSWRGPRPRAVVRTVAAAAPLLGLGLLDHGYGMFHGAPAGALKLGCALLAAAALLLSPRLGPRGLPASAGVAAAASLGTTAVVRAGQTGAAPPDPYGLTEPVALLVLLALVAWRAAPVWAAVTAPVLIAAVVLRPLAAGVKETGVVVALFFALTAAAVLGAGLTVRLVAADRRRREAAVRLEQRAEFARDLHDFVAHHVTGIVVQAQGARAVADRKPQLVPPALERIERAGTEALTSMRAMVGMLRETDPGPVPAGAALAPLAGIDEVRSLVAGFAPVGDGDGDGDGSGGGRARLRTEGEFGDLPVEVTTTVHRVVMEALTNVRRHARDCTGVDVRLVRSKGRVTVEVSDDGRSRSALGRSLGGGFGLRGLTERVGMIGGTVRAGPAASGGWTVRATLPVKETA</sequence>